<feature type="coiled-coil region" evidence="1">
    <location>
        <begin position="57"/>
        <end position="117"/>
    </location>
</feature>
<dbReference type="EMBL" id="MLAK01000832">
    <property type="protein sequence ID" value="OHT03300.1"/>
    <property type="molecule type" value="Genomic_DNA"/>
</dbReference>
<evidence type="ECO:0000256" key="1">
    <source>
        <dbReference type="SAM" id="Coils"/>
    </source>
</evidence>
<dbReference type="RefSeq" id="XP_068356436.1">
    <property type="nucleotide sequence ID" value="XM_068506727.1"/>
</dbReference>
<accession>A0A1J4K0M9</accession>
<evidence type="ECO:0000256" key="2">
    <source>
        <dbReference type="SAM" id="MobiDB-lite"/>
    </source>
</evidence>
<dbReference type="GeneID" id="94841431"/>
<feature type="region of interest" description="Disordered" evidence="2">
    <location>
        <begin position="274"/>
        <end position="313"/>
    </location>
</feature>
<feature type="compositionally biased region" description="Polar residues" evidence="2">
    <location>
        <begin position="298"/>
        <end position="310"/>
    </location>
</feature>
<dbReference type="OrthoDB" id="10644011at2759"/>
<dbReference type="Proteomes" id="UP000179807">
    <property type="component" value="Unassembled WGS sequence"/>
</dbReference>
<proteinExistence type="predicted"/>
<dbReference type="AlphaFoldDB" id="A0A1J4K0M9"/>
<keyword evidence="1" id="KW-0175">Coiled coil</keyword>
<organism evidence="3 4">
    <name type="scientific">Tritrichomonas foetus</name>
    <dbReference type="NCBI Taxonomy" id="1144522"/>
    <lineage>
        <taxon>Eukaryota</taxon>
        <taxon>Metamonada</taxon>
        <taxon>Parabasalia</taxon>
        <taxon>Tritrichomonadida</taxon>
        <taxon>Tritrichomonadidae</taxon>
        <taxon>Tritrichomonas</taxon>
    </lineage>
</organism>
<reference evidence="3" key="1">
    <citation type="submission" date="2016-10" db="EMBL/GenBank/DDBJ databases">
        <authorList>
            <person name="Benchimol M."/>
            <person name="Almeida L.G."/>
            <person name="Vasconcelos A.T."/>
            <person name="Perreira-Neves A."/>
            <person name="Rosa I.A."/>
            <person name="Tasca T."/>
            <person name="Bogo M.R."/>
            <person name="de Souza W."/>
        </authorList>
    </citation>
    <scope>NUCLEOTIDE SEQUENCE [LARGE SCALE GENOMIC DNA]</scope>
    <source>
        <strain evidence="3">K</strain>
    </source>
</reference>
<evidence type="ECO:0000313" key="4">
    <source>
        <dbReference type="Proteomes" id="UP000179807"/>
    </source>
</evidence>
<keyword evidence="4" id="KW-1185">Reference proteome</keyword>
<dbReference type="VEuPathDB" id="TrichDB:TRFO_29344"/>
<sequence length="331" mass="37682">MPAKKIFIFKEKTTPEKNKEDLERLDAEIKKASKSRNYALAAKLQSQYDYCMRVKAYFDSQENIGKADKELERLEQERLKEEEGIKEKMNQKMTELLNDAEQRLKKLESKHQEEMEAIDKRFSDPRFSAVKMSSNIQQMLKSEDYYAKKRDFQLAGAYKSQITARAQNEISSTEQAADQTVNAAIEAAMRRYDTERKGFHNHLSNLKLQLQKEATRQLLAVRNKYSKLKHNVAGVSGDDLATDPVLDTQTHQKPVFDALNSGFSDILQRTESIYAVSPPQSPRGSAGGSPRASRRGNPLNSTQEDFSATVRNPRVSRALNKTITKNLAQTL</sequence>
<protein>
    <submittedName>
        <fullName evidence="3">Uncharacterized protein</fullName>
    </submittedName>
</protein>
<gene>
    <name evidence="3" type="ORF">TRFO_29344</name>
</gene>
<name>A0A1J4K0M9_9EUKA</name>
<comment type="caution">
    <text evidence="3">The sequence shown here is derived from an EMBL/GenBank/DDBJ whole genome shotgun (WGS) entry which is preliminary data.</text>
</comment>
<evidence type="ECO:0000313" key="3">
    <source>
        <dbReference type="EMBL" id="OHT03300.1"/>
    </source>
</evidence>